<dbReference type="RefSeq" id="WP_192141889.1">
    <property type="nucleotide sequence ID" value="NZ_JACYXZ010000002.1"/>
</dbReference>
<dbReference type="AlphaFoldDB" id="A0A927Q1B0"/>
<gene>
    <name evidence="1" type="ORF">IE331_06630</name>
</gene>
<keyword evidence="2" id="KW-1185">Reference proteome</keyword>
<dbReference type="EMBL" id="JACYXZ010000002">
    <property type="protein sequence ID" value="MBD8869294.1"/>
    <property type="molecule type" value="Genomic_DNA"/>
</dbReference>
<comment type="caution">
    <text evidence="1">The sequence shown here is derived from an EMBL/GenBank/DDBJ whole genome shotgun (WGS) entry which is preliminary data.</text>
</comment>
<name>A0A927Q1B0_9ACTN</name>
<protein>
    <submittedName>
        <fullName evidence="1">Uncharacterized protein</fullName>
    </submittedName>
</protein>
<accession>A0A927Q1B0</accession>
<sequence length="86" mass="9252">MSLCDRRGIQLDPEDWNAAGMPWSEDDDAPIVVHYGTRTALTTVGTAAARLGLTPSEYRGHFIDLVGCGHFTPRPDGSFDAEGCGE</sequence>
<evidence type="ECO:0000313" key="2">
    <source>
        <dbReference type="Proteomes" id="UP000616839"/>
    </source>
</evidence>
<proteinExistence type="predicted"/>
<dbReference type="Proteomes" id="UP000616839">
    <property type="component" value="Unassembled WGS sequence"/>
</dbReference>
<reference evidence="1" key="1">
    <citation type="submission" date="2020-09" db="EMBL/GenBank/DDBJ databases">
        <title>Nocardioides sp. strain MJB4 16S ribosomal RNA gene Genome sequencing and assembly.</title>
        <authorList>
            <person name="Kim I."/>
        </authorList>
    </citation>
    <scope>NUCLEOTIDE SEQUENCE</scope>
    <source>
        <strain evidence="1">MJB4</strain>
    </source>
</reference>
<evidence type="ECO:0000313" key="1">
    <source>
        <dbReference type="EMBL" id="MBD8869294.1"/>
    </source>
</evidence>
<organism evidence="1 2">
    <name type="scientific">Nocardioides donggukensis</name>
    <dbReference type="NCBI Taxonomy" id="2774019"/>
    <lineage>
        <taxon>Bacteria</taxon>
        <taxon>Bacillati</taxon>
        <taxon>Actinomycetota</taxon>
        <taxon>Actinomycetes</taxon>
        <taxon>Propionibacteriales</taxon>
        <taxon>Nocardioidaceae</taxon>
        <taxon>Nocardioides</taxon>
    </lineage>
</organism>